<dbReference type="AlphaFoldDB" id="A0A0B7MV91"/>
<sequence length="90" mass="10064">MFKSNLKVISLAELCKEKKLTILLLPDVPELNIKARALYDFEGPAGQGCLNLKMGESITILVKENEDWWKARSEDGSQEGLVPANYLEVV</sequence>
<reference evidence="4 5" key="1">
    <citation type="submission" date="2014-09" db="EMBL/GenBank/DDBJ databases">
        <authorList>
            <person name="Ellenberger Sabrina"/>
        </authorList>
    </citation>
    <scope>NUCLEOTIDE SEQUENCE [LARGE SCALE GENOMIC DNA]</scope>
    <source>
        <strain evidence="4 5">CBS 412.66</strain>
    </source>
</reference>
<keyword evidence="5" id="KW-1185">Reference proteome</keyword>
<dbReference type="PRINTS" id="PR00452">
    <property type="entry name" value="SH3DOMAIN"/>
</dbReference>
<organism evidence="4 5">
    <name type="scientific">Parasitella parasitica</name>
    <dbReference type="NCBI Taxonomy" id="35722"/>
    <lineage>
        <taxon>Eukaryota</taxon>
        <taxon>Fungi</taxon>
        <taxon>Fungi incertae sedis</taxon>
        <taxon>Mucoromycota</taxon>
        <taxon>Mucoromycotina</taxon>
        <taxon>Mucoromycetes</taxon>
        <taxon>Mucorales</taxon>
        <taxon>Mucorineae</taxon>
        <taxon>Mucoraceae</taxon>
        <taxon>Parasitella</taxon>
    </lineage>
</organism>
<evidence type="ECO:0000256" key="2">
    <source>
        <dbReference type="PROSITE-ProRule" id="PRU00192"/>
    </source>
</evidence>
<name>A0A0B7MV91_9FUNG</name>
<dbReference type="Proteomes" id="UP000054107">
    <property type="component" value="Unassembled WGS sequence"/>
</dbReference>
<dbReference type="CDD" id="cd00174">
    <property type="entry name" value="SH3"/>
    <property type="match status" value="1"/>
</dbReference>
<evidence type="ECO:0000313" key="5">
    <source>
        <dbReference type="Proteomes" id="UP000054107"/>
    </source>
</evidence>
<keyword evidence="1 2" id="KW-0728">SH3 domain</keyword>
<feature type="domain" description="SH3" evidence="3">
    <location>
        <begin position="30"/>
        <end position="90"/>
    </location>
</feature>
<accession>A0A0B7MV91</accession>
<evidence type="ECO:0000259" key="3">
    <source>
        <dbReference type="PROSITE" id="PS50002"/>
    </source>
</evidence>
<dbReference type="Pfam" id="PF00018">
    <property type="entry name" value="SH3_1"/>
    <property type="match status" value="1"/>
</dbReference>
<evidence type="ECO:0000256" key="1">
    <source>
        <dbReference type="ARBA" id="ARBA00022443"/>
    </source>
</evidence>
<dbReference type="PROSITE" id="PS50002">
    <property type="entry name" value="SH3"/>
    <property type="match status" value="1"/>
</dbReference>
<dbReference type="OrthoDB" id="5971719at2759"/>
<dbReference type="InterPro" id="IPR001452">
    <property type="entry name" value="SH3_domain"/>
</dbReference>
<gene>
    <name evidence="4" type="primary">PARPA_03568.1 scaffold 8749</name>
</gene>
<proteinExistence type="predicted"/>
<dbReference type="SMART" id="SM00326">
    <property type="entry name" value="SH3"/>
    <property type="match status" value="1"/>
</dbReference>
<dbReference type="STRING" id="35722.A0A0B7MV91"/>
<evidence type="ECO:0000313" key="4">
    <source>
        <dbReference type="EMBL" id="CEP09966.1"/>
    </source>
</evidence>
<dbReference type="SUPFAM" id="SSF50044">
    <property type="entry name" value="SH3-domain"/>
    <property type="match status" value="1"/>
</dbReference>
<dbReference type="InterPro" id="IPR036028">
    <property type="entry name" value="SH3-like_dom_sf"/>
</dbReference>
<protein>
    <recommendedName>
        <fullName evidence="3">SH3 domain-containing protein</fullName>
    </recommendedName>
</protein>
<dbReference type="EMBL" id="LN722920">
    <property type="protein sequence ID" value="CEP09966.1"/>
    <property type="molecule type" value="Genomic_DNA"/>
</dbReference>
<dbReference type="Gene3D" id="2.30.30.40">
    <property type="entry name" value="SH3 Domains"/>
    <property type="match status" value="1"/>
</dbReference>